<dbReference type="AlphaFoldDB" id="A0AAV4MJB6"/>
<keyword evidence="2" id="KW-1185">Reference proteome</keyword>
<protein>
    <submittedName>
        <fullName evidence="1">Uncharacterized protein</fullName>
    </submittedName>
</protein>
<reference evidence="1 2" key="1">
    <citation type="submission" date="2021-06" db="EMBL/GenBank/DDBJ databases">
        <title>Caerostris darwini draft genome.</title>
        <authorList>
            <person name="Kono N."/>
            <person name="Arakawa K."/>
        </authorList>
    </citation>
    <scope>NUCLEOTIDE SEQUENCE [LARGE SCALE GENOMIC DNA]</scope>
</reference>
<sequence length="93" mass="11147">MMLRKQYYLKSQDWLKLQLAHGNFRDERRKEEMLAQKPEAKRKTELHVTAAFKSLSPALALHLEHLLDASAFYRKHYRFSRPPGKPERFQKHA</sequence>
<comment type="caution">
    <text evidence="1">The sequence shown here is derived from an EMBL/GenBank/DDBJ whole genome shotgun (WGS) entry which is preliminary data.</text>
</comment>
<accession>A0AAV4MJB6</accession>
<proteinExistence type="predicted"/>
<evidence type="ECO:0000313" key="2">
    <source>
        <dbReference type="Proteomes" id="UP001054837"/>
    </source>
</evidence>
<name>A0AAV4MJB6_9ARAC</name>
<dbReference type="Proteomes" id="UP001054837">
    <property type="component" value="Unassembled WGS sequence"/>
</dbReference>
<organism evidence="1 2">
    <name type="scientific">Caerostris darwini</name>
    <dbReference type="NCBI Taxonomy" id="1538125"/>
    <lineage>
        <taxon>Eukaryota</taxon>
        <taxon>Metazoa</taxon>
        <taxon>Ecdysozoa</taxon>
        <taxon>Arthropoda</taxon>
        <taxon>Chelicerata</taxon>
        <taxon>Arachnida</taxon>
        <taxon>Araneae</taxon>
        <taxon>Araneomorphae</taxon>
        <taxon>Entelegynae</taxon>
        <taxon>Araneoidea</taxon>
        <taxon>Araneidae</taxon>
        <taxon>Caerostris</taxon>
    </lineage>
</organism>
<dbReference type="EMBL" id="BPLQ01000489">
    <property type="protein sequence ID" value="GIX71973.1"/>
    <property type="molecule type" value="Genomic_DNA"/>
</dbReference>
<gene>
    <name evidence="1" type="ORF">CDAR_439551</name>
</gene>
<evidence type="ECO:0000313" key="1">
    <source>
        <dbReference type="EMBL" id="GIX71973.1"/>
    </source>
</evidence>